<accession>A0A399IYN2</accession>
<dbReference type="GO" id="GO:0006813">
    <property type="term" value="P:potassium ion transport"/>
    <property type="evidence" value="ECO:0007669"/>
    <property type="project" value="UniProtKB-KW"/>
</dbReference>
<comment type="caution">
    <text evidence="13">The sequence shown here is derived from an EMBL/GenBank/DDBJ whole genome shotgun (WGS) entry which is preliminary data.</text>
</comment>
<dbReference type="InterPro" id="IPR004771">
    <property type="entry name" value="K/H_exchanger"/>
</dbReference>
<organism evidence="13 14">
    <name type="scientific">Pseudooceanicola sediminis</name>
    <dbReference type="NCBI Taxonomy" id="2211117"/>
    <lineage>
        <taxon>Bacteria</taxon>
        <taxon>Pseudomonadati</taxon>
        <taxon>Pseudomonadota</taxon>
        <taxon>Alphaproteobacteria</taxon>
        <taxon>Rhodobacterales</taxon>
        <taxon>Paracoccaceae</taxon>
        <taxon>Pseudooceanicola</taxon>
    </lineage>
</organism>
<reference evidence="13 14" key="1">
    <citation type="submission" date="2018-08" db="EMBL/GenBank/DDBJ databases">
        <title>Pseudooceanicola sediminis CY03 in the family Rhodobacteracea.</title>
        <authorList>
            <person name="Zhang Y.-J."/>
        </authorList>
    </citation>
    <scope>NUCLEOTIDE SEQUENCE [LARGE SCALE GENOMIC DNA]</scope>
    <source>
        <strain evidence="13 14">CY03</strain>
    </source>
</reference>
<dbReference type="InterPro" id="IPR038770">
    <property type="entry name" value="Na+/solute_symporter_sf"/>
</dbReference>
<feature type="transmembrane region" description="Helical" evidence="11">
    <location>
        <begin position="317"/>
        <end position="339"/>
    </location>
</feature>
<evidence type="ECO:0000256" key="8">
    <source>
        <dbReference type="ARBA" id="ARBA00022989"/>
    </source>
</evidence>
<evidence type="ECO:0000256" key="9">
    <source>
        <dbReference type="ARBA" id="ARBA00023065"/>
    </source>
</evidence>
<protein>
    <submittedName>
        <fullName evidence="13">Potassium transporter</fullName>
    </submittedName>
</protein>
<dbReference type="EMBL" id="QWJJ01000012">
    <property type="protein sequence ID" value="RII38074.1"/>
    <property type="molecule type" value="Genomic_DNA"/>
</dbReference>
<keyword evidence="4" id="KW-0050">Antiport</keyword>
<dbReference type="GO" id="GO:0012505">
    <property type="term" value="C:endomembrane system"/>
    <property type="evidence" value="ECO:0007669"/>
    <property type="project" value="UniProtKB-SubCell"/>
</dbReference>
<gene>
    <name evidence="13" type="ORF">DL237_14130</name>
</gene>
<dbReference type="Gene3D" id="1.20.1530.20">
    <property type="match status" value="1"/>
</dbReference>
<dbReference type="OrthoDB" id="9781411at2"/>
<keyword evidence="8 11" id="KW-1133">Transmembrane helix</keyword>
<evidence type="ECO:0000256" key="6">
    <source>
        <dbReference type="ARBA" id="ARBA00022692"/>
    </source>
</evidence>
<dbReference type="GO" id="GO:1902600">
    <property type="term" value="P:proton transmembrane transport"/>
    <property type="evidence" value="ECO:0007669"/>
    <property type="project" value="InterPro"/>
</dbReference>
<evidence type="ECO:0000313" key="13">
    <source>
        <dbReference type="EMBL" id="RII38074.1"/>
    </source>
</evidence>
<dbReference type="PROSITE" id="PS51201">
    <property type="entry name" value="RCK_N"/>
    <property type="match status" value="1"/>
</dbReference>
<evidence type="ECO:0000256" key="5">
    <source>
        <dbReference type="ARBA" id="ARBA00022538"/>
    </source>
</evidence>
<keyword evidence="6 11" id="KW-0812">Transmembrane</keyword>
<evidence type="ECO:0000256" key="3">
    <source>
        <dbReference type="ARBA" id="ARBA00022448"/>
    </source>
</evidence>
<dbReference type="FunFam" id="3.40.50.720:FF:000036">
    <property type="entry name" value="Glutathione-regulated potassium-efflux system protein KefB"/>
    <property type="match status" value="1"/>
</dbReference>
<evidence type="ECO:0000256" key="2">
    <source>
        <dbReference type="ARBA" id="ARBA00005551"/>
    </source>
</evidence>
<dbReference type="NCBIfam" id="TIGR00932">
    <property type="entry name" value="2a37"/>
    <property type="match status" value="1"/>
</dbReference>
<feature type="transmembrane region" description="Helical" evidence="11">
    <location>
        <begin position="6"/>
        <end position="23"/>
    </location>
</feature>
<keyword evidence="10 11" id="KW-0472">Membrane</keyword>
<dbReference type="Gene3D" id="3.40.50.720">
    <property type="entry name" value="NAD(P)-binding Rossmann-like Domain"/>
    <property type="match status" value="1"/>
</dbReference>
<dbReference type="AlphaFoldDB" id="A0A399IYN2"/>
<keyword evidence="14" id="KW-1185">Reference proteome</keyword>
<dbReference type="GO" id="GO:0015297">
    <property type="term" value="F:antiporter activity"/>
    <property type="evidence" value="ECO:0007669"/>
    <property type="project" value="UniProtKB-KW"/>
</dbReference>
<keyword evidence="9" id="KW-0406">Ion transport</keyword>
<dbReference type="RefSeq" id="WP_119399725.1">
    <property type="nucleotide sequence ID" value="NZ_QWJJ01000012.1"/>
</dbReference>
<comment type="similarity">
    <text evidence="2">Belongs to the monovalent cation:proton antiporter 2 (CPA2) transporter (TC 2.A.37) family.</text>
</comment>
<dbReference type="Pfam" id="PF00999">
    <property type="entry name" value="Na_H_Exchanger"/>
    <property type="match status" value="1"/>
</dbReference>
<feature type="transmembrane region" description="Helical" evidence="11">
    <location>
        <begin position="146"/>
        <end position="174"/>
    </location>
</feature>
<feature type="transmembrane region" description="Helical" evidence="11">
    <location>
        <begin position="113"/>
        <end position="134"/>
    </location>
</feature>
<dbReference type="SUPFAM" id="SSF51735">
    <property type="entry name" value="NAD(P)-binding Rossmann-fold domains"/>
    <property type="match status" value="1"/>
</dbReference>
<feature type="transmembrane region" description="Helical" evidence="11">
    <location>
        <begin position="30"/>
        <end position="48"/>
    </location>
</feature>
<sequence length="622" mass="67196">MEGFLYQATIYLTAAVIAVPIAARLGLGSVLGYLAAGILIGPVLHLVGHETHSLQHFAEFGVVMMLFLIGLELEPRALWDMRGKLLGLGGLQVLLTMFAVMGAGMAFGLNWNSALAIGMILALSSTAIVLQSLSEKGLMQTQGGRSAFAVLLTQDIAVIPMIAFLPLLAISALATAQPDGSLVVAAPDTAREAASLVDGLPGWGVTLVTLGAVAVIILAGIYLIGPVFRFIHSAHLPEMYTALSLAIVIGIASLMNLVGLSPALGTFLAGVVLANSEFRHELESDIQPFKGLLLGLFFITVGAGIDFDSFLGDPFTIVGIAVGLMALKGVILFGLGLIFKLRRRNLMLFTLSLAQAGEFGFVLISFSSQLEVLPTALADKVLLAITLTMLLTPLFFIFFDIISRKMIEAGDDREAEAFEDEGPVIIAGVGRFGQIVNRMVQNSGFKTVILDHDMEMIEVMRRFGFKGYFGDPTRPDILHAAGLDKARVLVAAMDNPEAVTKLVTYARAQRPELHIIARAYDRTHVYRLYQAGADDIVRETFDSSLRAGRYVLENVGLSEFEAAEAQKIFFHHDRMTVRELAELWDPAIPTSRNADYIARAKELEKDLETALLARLGDTPHDS</sequence>
<evidence type="ECO:0000256" key="4">
    <source>
        <dbReference type="ARBA" id="ARBA00022449"/>
    </source>
</evidence>
<keyword evidence="7" id="KW-0630">Potassium</keyword>
<evidence type="ECO:0000256" key="7">
    <source>
        <dbReference type="ARBA" id="ARBA00022958"/>
    </source>
</evidence>
<dbReference type="Proteomes" id="UP000265848">
    <property type="component" value="Unassembled WGS sequence"/>
</dbReference>
<evidence type="ECO:0000313" key="14">
    <source>
        <dbReference type="Proteomes" id="UP000265848"/>
    </source>
</evidence>
<dbReference type="Pfam" id="PF02254">
    <property type="entry name" value="TrkA_N"/>
    <property type="match status" value="1"/>
</dbReference>
<keyword evidence="5" id="KW-0633">Potassium transport</keyword>
<dbReference type="GO" id="GO:0008324">
    <property type="term" value="F:monoatomic cation transmembrane transporter activity"/>
    <property type="evidence" value="ECO:0007669"/>
    <property type="project" value="InterPro"/>
</dbReference>
<dbReference type="PANTHER" id="PTHR46157:SF4">
    <property type="entry name" value="K(+) EFFLUX ANTIPORTER 3, CHLOROPLASTIC"/>
    <property type="match status" value="1"/>
</dbReference>
<dbReference type="InterPro" id="IPR006153">
    <property type="entry name" value="Cation/H_exchanger_TM"/>
</dbReference>
<keyword evidence="3" id="KW-0813">Transport</keyword>
<proteinExistence type="inferred from homology"/>
<comment type="subcellular location">
    <subcellularLocation>
        <location evidence="1">Endomembrane system</location>
        <topology evidence="1">Multi-pass membrane protein</topology>
    </subcellularLocation>
</comment>
<evidence type="ECO:0000256" key="1">
    <source>
        <dbReference type="ARBA" id="ARBA00004127"/>
    </source>
</evidence>
<name>A0A399IYN2_9RHOB</name>
<dbReference type="InterPro" id="IPR036291">
    <property type="entry name" value="NAD(P)-bd_dom_sf"/>
</dbReference>
<feature type="transmembrane region" description="Helical" evidence="11">
    <location>
        <begin position="346"/>
        <end position="366"/>
    </location>
</feature>
<feature type="transmembrane region" description="Helical" evidence="11">
    <location>
        <begin position="54"/>
        <end position="73"/>
    </location>
</feature>
<dbReference type="InterPro" id="IPR003148">
    <property type="entry name" value="RCK_N"/>
</dbReference>
<feature type="transmembrane region" description="Helical" evidence="11">
    <location>
        <begin position="203"/>
        <end position="224"/>
    </location>
</feature>
<feature type="transmembrane region" description="Helical" evidence="11">
    <location>
        <begin position="381"/>
        <end position="399"/>
    </location>
</feature>
<evidence type="ECO:0000256" key="11">
    <source>
        <dbReference type="SAM" id="Phobius"/>
    </source>
</evidence>
<evidence type="ECO:0000259" key="12">
    <source>
        <dbReference type="PROSITE" id="PS51201"/>
    </source>
</evidence>
<dbReference type="GO" id="GO:0005886">
    <property type="term" value="C:plasma membrane"/>
    <property type="evidence" value="ECO:0007669"/>
    <property type="project" value="TreeGrafter"/>
</dbReference>
<feature type="transmembrane region" description="Helical" evidence="11">
    <location>
        <begin position="85"/>
        <end position="107"/>
    </location>
</feature>
<evidence type="ECO:0000256" key="10">
    <source>
        <dbReference type="ARBA" id="ARBA00023136"/>
    </source>
</evidence>
<dbReference type="PANTHER" id="PTHR46157">
    <property type="entry name" value="K(+) EFFLUX ANTIPORTER 3, CHLOROPLASTIC"/>
    <property type="match status" value="1"/>
</dbReference>
<feature type="domain" description="RCK N-terminal" evidence="12">
    <location>
        <begin position="421"/>
        <end position="538"/>
    </location>
</feature>